<dbReference type="InterPro" id="IPR006597">
    <property type="entry name" value="Sel1-like"/>
</dbReference>
<keyword evidence="8" id="KW-0677">Repeat</keyword>
<keyword evidence="11" id="KW-0539">Nucleus</keyword>
<dbReference type="InterPro" id="IPR019734">
    <property type="entry name" value="TPR_rpt"/>
</dbReference>
<dbReference type="PANTHER" id="PTHR44835">
    <property type="entry name" value="UDP-N-ACETYLGLUCOSAMINE--PEPTIDE N-ACETYLGLUCOSAMINYLTRANSFERASE SPINDLY-RELATED"/>
    <property type="match status" value="1"/>
</dbReference>
<dbReference type="EC" id="2.4.1.255" evidence="4"/>
<dbReference type="SMART" id="SM00028">
    <property type="entry name" value="TPR"/>
    <property type="match status" value="10"/>
</dbReference>
<evidence type="ECO:0000256" key="12">
    <source>
        <dbReference type="PROSITE-ProRule" id="PRU00339"/>
    </source>
</evidence>
<dbReference type="EMBL" id="JANCYU010000013">
    <property type="protein sequence ID" value="KAK4523298.1"/>
    <property type="molecule type" value="Genomic_DNA"/>
</dbReference>
<evidence type="ECO:0000256" key="8">
    <source>
        <dbReference type="ARBA" id="ARBA00022737"/>
    </source>
</evidence>
<dbReference type="InterPro" id="IPR051939">
    <property type="entry name" value="Glycosyltr_41/O-GlcNAc_trsf"/>
</dbReference>
<dbReference type="GO" id="GO:0005634">
    <property type="term" value="C:nucleus"/>
    <property type="evidence" value="ECO:0007669"/>
    <property type="project" value="UniProtKB-SubCell"/>
</dbReference>
<keyword evidence="7" id="KW-0808">Transferase</keyword>
<evidence type="ECO:0000256" key="6">
    <source>
        <dbReference type="ARBA" id="ARBA00022676"/>
    </source>
</evidence>
<dbReference type="AlphaFoldDB" id="A0AAV9I7A4"/>
<feature type="repeat" description="TPR" evidence="12">
    <location>
        <begin position="501"/>
        <end position="534"/>
    </location>
</feature>
<dbReference type="PROSITE" id="PS50293">
    <property type="entry name" value="TPR_REGION"/>
    <property type="match status" value="4"/>
</dbReference>
<dbReference type="Proteomes" id="UP001300502">
    <property type="component" value="Unassembled WGS sequence"/>
</dbReference>
<feature type="repeat" description="TPR" evidence="12">
    <location>
        <begin position="678"/>
        <end position="711"/>
    </location>
</feature>
<evidence type="ECO:0000256" key="1">
    <source>
        <dbReference type="ARBA" id="ARBA00004123"/>
    </source>
</evidence>
<evidence type="ECO:0000256" key="11">
    <source>
        <dbReference type="ARBA" id="ARBA00023242"/>
    </source>
</evidence>
<evidence type="ECO:0000256" key="10">
    <source>
        <dbReference type="ARBA" id="ARBA00022941"/>
    </source>
</evidence>
<evidence type="ECO:0000256" key="13">
    <source>
        <dbReference type="SAM" id="MobiDB-lite"/>
    </source>
</evidence>
<evidence type="ECO:0000256" key="7">
    <source>
        <dbReference type="ARBA" id="ARBA00022679"/>
    </source>
</evidence>
<protein>
    <recommendedName>
        <fullName evidence="5">Probable UDP-N-acetylglucosamine--peptide N-acetylglucosaminyltransferase SPINDLY</fullName>
        <ecNumber evidence="4">2.4.1.255</ecNumber>
    </recommendedName>
</protein>
<keyword evidence="10" id="KW-0939">Gibberellin signaling pathway</keyword>
<proteinExistence type="inferred from homology"/>
<feature type="domain" description="O-GlcNAc transferase C-terminal" evidence="14">
    <location>
        <begin position="781"/>
        <end position="932"/>
    </location>
</feature>
<dbReference type="InterPro" id="IPR029489">
    <property type="entry name" value="OGT/SEC/SPY_C"/>
</dbReference>
<dbReference type="Pfam" id="PF13414">
    <property type="entry name" value="TPR_11"/>
    <property type="match status" value="2"/>
</dbReference>
<evidence type="ECO:0000313" key="15">
    <source>
        <dbReference type="EMBL" id="KAK4523298.1"/>
    </source>
</evidence>
<dbReference type="Pfam" id="PF00515">
    <property type="entry name" value="TPR_1"/>
    <property type="match status" value="1"/>
</dbReference>
<dbReference type="GO" id="GO:0009740">
    <property type="term" value="P:gibberellic acid mediated signaling pathway"/>
    <property type="evidence" value="ECO:0007669"/>
    <property type="project" value="UniProtKB-KW"/>
</dbReference>
<dbReference type="Pfam" id="PF07719">
    <property type="entry name" value="TPR_2"/>
    <property type="match status" value="1"/>
</dbReference>
<comment type="caution">
    <text evidence="15">The sequence shown here is derived from an EMBL/GenBank/DDBJ whole genome shotgun (WGS) entry which is preliminary data.</text>
</comment>
<organism evidence="15 16">
    <name type="scientific">Galdieria yellowstonensis</name>
    <dbReference type="NCBI Taxonomy" id="3028027"/>
    <lineage>
        <taxon>Eukaryota</taxon>
        <taxon>Rhodophyta</taxon>
        <taxon>Bangiophyceae</taxon>
        <taxon>Galdieriales</taxon>
        <taxon>Galdieriaceae</taxon>
        <taxon>Galdieria</taxon>
    </lineage>
</organism>
<dbReference type="InterPro" id="IPR011990">
    <property type="entry name" value="TPR-like_helical_dom_sf"/>
</dbReference>
<feature type="compositionally biased region" description="Polar residues" evidence="13">
    <location>
        <begin position="56"/>
        <end position="65"/>
    </location>
</feature>
<gene>
    <name evidence="15" type="ORF">GAYE_PCTG50G1192</name>
</gene>
<keyword evidence="6" id="KW-0328">Glycosyltransferase</keyword>
<feature type="region of interest" description="Disordered" evidence="13">
    <location>
        <begin position="56"/>
        <end position="102"/>
    </location>
</feature>
<comment type="subcellular location">
    <subcellularLocation>
        <location evidence="1">Nucleus</location>
    </subcellularLocation>
</comment>
<dbReference type="Gene3D" id="3.40.50.11380">
    <property type="match status" value="1"/>
</dbReference>
<evidence type="ECO:0000256" key="4">
    <source>
        <dbReference type="ARBA" id="ARBA00011970"/>
    </source>
</evidence>
<evidence type="ECO:0000313" key="16">
    <source>
        <dbReference type="Proteomes" id="UP001300502"/>
    </source>
</evidence>
<dbReference type="SMART" id="SM00671">
    <property type="entry name" value="SEL1"/>
    <property type="match status" value="5"/>
</dbReference>
<dbReference type="SUPFAM" id="SSF48452">
    <property type="entry name" value="TPR-like"/>
    <property type="match status" value="1"/>
</dbReference>
<sequence>MERVGFGKRPSNWQENCSTVFGTSRLFVSLAMERFSTSDTDKSVQNTVLSAVTGKCSSDTISANSPKKLVEKDSPTIESPLNKNTRADQPDYSSSSSSDGKLITSPLKNVSLHVANGKKDASPALQVNGTSSDEGSLSDSDEMSEEELQNLNYLKKLSKSTMHNMREKFLEKRLHPGGFYASARDSYGTEQLVDSKANFALLDLFKSFEAEEKVDEESDESCLKQVEEKLQSARMLHNRGHWVRALECCKIARTSMERSRLFQKLFGSLTKKLVVFESDFDNALSFLEYMNKRTRVDRLLGDVNNIKGSRVLHYFKLESVSKESGSPKDSNVLTSLFPDLEEQLYEEMHKVFKYLTECCFITGSCLYKLGSYLDAFEWFQFCHALDETNCKVLCGLSTTLREVAPDRITEALDYLRKAYEHNPSDFEIAQMLASFLVDIGVRLKLAGLSKEAITYYQEALSVCPGFAQACYNLGVTFADLGKIDEALRYYTEATQHNSHHAEAYCNAGVIYKEKGDLMMAIEKYKQSLESNPNFELARNNLAIAYSDLGTHWKVKGDLSKSIYYYKKSLSLNPCYPDAHYNLGVAYSESRKFDRAVTHYELAVRFNPSHTESLNNLGVLYKEMGNLERAIASYKAALSINPQYFQTHNNLAVVYTIMGACDLAKEHLSMAIALNSSYAEAHNNLGVLLRDEGDIHGAIEHYEQCMRIDPRADMTAQNRLHALNYADEYDVETIYQEHKKWGDRFLSRIRQEMDDAAKCGNEVAKRLSERRTVDSVPRGPHCRLRIGYISPDFFTHSVSYFIEAPLYYHDSNNVEIFIYSNVSKPDRKTARFKCFDSVKTHWREIVGESTLVVCQKILQDKIDILVELAGHTAGNRLDVMAAQPAPIQVAWIGYPNTTGLSTIDYRLTDNIVDPENTVQKFTEELWRLPKCFLCYTPSVDAPPCSNQLPAWNNGCCITFGSFNVLAKIQANTIALWSRILHLVPNSRLLLKAKPFASSFARRRFECIFEAVGISSDRLDLLPLLPETRNHLETYSLVDICLDPFPYAGTTTTCEALYMGVPVVSLSAAGRNHAHSVGETLLRSIGHPELVAHSEEEYVNIAVSLANDLERLQQLRTLLRNDMLSSPLCAGATFVKDLESIYYQMWQAKGGILESSRNDVEETLEME</sequence>
<feature type="region of interest" description="Disordered" evidence="13">
    <location>
        <begin position="118"/>
        <end position="144"/>
    </location>
</feature>
<evidence type="ECO:0000256" key="2">
    <source>
        <dbReference type="ARBA" id="ARBA00004922"/>
    </source>
</evidence>
<evidence type="ECO:0000256" key="9">
    <source>
        <dbReference type="ARBA" id="ARBA00022803"/>
    </source>
</evidence>
<feature type="repeat" description="TPR" evidence="12">
    <location>
        <begin position="576"/>
        <end position="609"/>
    </location>
</feature>
<accession>A0AAV9I7A4</accession>
<comment type="similarity">
    <text evidence="3">Belongs to the glycosyltransferase 41 family. O-GlcNAc transferase subfamily.</text>
</comment>
<dbReference type="InterPro" id="IPR013105">
    <property type="entry name" value="TPR_2"/>
</dbReference>
<feature type="domain" description="O-GlcNAc transferase C-terminal" evidence="14">
    <location>
        <begin position="955"/>
        <end position="1135"/>
    </location>
</feature>
<reference evidence="15 16" key="1">
    <citation type="submission" date="2022-07" db="EMBL/GenBank/DDBJ databases">
        <title>Genome-wide signatures of adaptation to extreme environments.</title>
        <authorList>
            <person name="Cho C.H."/>
            <person name="Yoon H.S."/>
        </authorList>
    </citation>
    <scope>NUCLEOTIDE SEQUENCE [LARGE SCALE GENOMIC DNA]</scope>
    <source>
        <strain evidence="15 16">108.79 E11</strain>
    </source>
</reference>
<feature type="repeat" description="TPR" evidence="12">
    <location>
        <begin position="542"/>
        <end position="575"/>
    </location>
</feature>
<evidence type="ECO:0000259" key="14">
    <source>
        <dbReference type="Pfam" id="PF13844"/>
    </source>
</evidence>
<feature type="repeat" description="TPR" evidence="12">
    <location>
        <begin position="467"/>
        <end position="500"/>
    </location>
</feature>
<dbReference type="Pfam" id="PF13181">
    <property type="entry name" value="TPR_8"/>
    <property type="match status" value="1"/>
</dbReference>
<dbReference type="PROSITE" id="PS50005">
    <property type="entry name" value="TPR"/>
    <property type="match status" value="6"/>
</dbReference>
<keyword evidence="16" id="KW-1185">Reference proteome</keyword>
<evidence type="ECO:0000256" key="5">
    <source>
        <dbReference type="ARBA" id="ARBA00019143"/>
    </source>
</evidence>
<dbReference type="PANTHER" id="PTHR44835:SF1">
    <property type="entry name" value="PROTEIN O-GLCNAC TRANSFERASE"/>
    <property type="match status" value="1"/>
</dbReference>
<feature type="repeat" description="TPR" evidence="12">
    <location>
        <begin position="610"/>
        <end position="643"/>
    </location>
</feature>
<comment type="pathway">
    <text evidence="2">Protein modification; protein glycosylation.</text>
</comment>
<keyword evidence="9 12" id="KW-0802">TPR repeat</keyword>
<dbReference type="Gene3D" id="3.40.50.2000">
    <property type="entry name" value="Glycogen Phosphorylase B"/>
    <property type="match status" value="1"/>
</dbReference>
<name>A0AAV9I7A4_9RHOD</name>
<dbReference type="Gene3D" id="1.25.40.10">
    <property type="entry name" value="Tetratricopeptide repeat domain"/>
    <property type="match status" value="4"/>
</dbReference>
<evidence type="ECO:0000256" key="3">
    <source>
        <dbReference type="ARBA" id="ARBA00005386"/>
    </source>
</evidence>
<dbReference type="Pfam" id="PF13844">
    <property type="entry name" value="Glyco_transf_41"/>
    <property type="match status" value="2"/>
</dbReference>
<dbReference type="GO" id="GO:0097363">
    <property type="term" value="F:protein O-acetylglucosaminyltransferase activity"/>
    <property type="evidence" value="ECO:0007669"/>
    <property type="project" value="UniProtKB-EC"/>
</dbReference>